<evidence type="ECO:0000256" key="1">
    <source>
        <dbReference type="SAM" id="MobiDB-lite"/>
    </source>
</evidence>
<keyword evidence="4" id="KW-1185">Reference proteome</keyword>
<feature type="compositionally biased region" description="Polar residues" evidence="1">
    <location>
        <begin position="116"/>
        <end position="126"/>
    </location>
</feature>
<feature type="region of interest" description="Disordered" evidence="1">
    <location>
        <begin position="223"/>
        <end position="250"/>
    </location>
</feature>
<gene>
    <name evidence="3" type="ORF">ACHAWU_001534</name>
</gene>
<dbReference type="AlphaFoldDB" id="A0ABD3MKY0"/>
<dbReference type="Proteomes" id="UP001530293">
    <property type="component" value="Unassembled WGS sequence"/>
</dbReference>
<proteinExistence type="predicted"/>
<feature type="transmembrane region" description="Helical" evidence="2">
    <location>
        <begin position="255"/>
        <end position="278"/>
    </location>
</feature>
<keyword evidence="2" id="KW-0812">Transmembrane</keyword>
<protein>
    <submittedName>
        <fullName evidence="3">Uncharacterized protein</fullName>
    </submittedName>
</protein>
<accession>A0ABD3MKY0</accession>
<sequence>MQSPASAGLLPASYSRRRRTRRPSTENNSMIEDGGAGAGASSSDIYSSGGNGSSSNNTANDQSYFYHRGGGIDSSTSTDDVTRSNNRSAIYEEIGSSDDNISNRYSTSGLRRGPLHNTTPAASPTSVPYYANEMKNSNNSLNNNNNNNNSNNLNSLENDENDHRINSNNNTRMSSIESSCAYYDRGYEDVLDKPPKLSDFLINDHCYQRHLLEGKRGVYMGIRGGGNGSGGTRRNNTGLSMKNGTSSSSPSSGTFLAKLCAGYSFVAMLFLIFISILLETQPLYITGISVKKKSSSLSEEGMGMGEYPYDEENYKFRRETSNALKAAAAYFLLMVLSLSYIQAKEMNMDLMNYHTAIFGRVCHVRRLFVAAYCRYRRRHYDSIPDGNHPDDNDSHSGGGSVSILPMHHHHHTGETTQLLSSNSRQRKNRRSSPRNNQLDVEAGSSSCSGNTGNGGGGIGGGVAISAVEGVLGKFKSWGIVGGGGASSRTGRKKDK</sequence>
<feature type="region of interest" description="Disordered" evidence="1">
    <location>
        <begin position="1"/>
        <end position="171"/>
    </location>
</feature>
<keyword evidence="2" id="KW-1133">Transmembrane helix</keyword>
<keyword evidence="2" id="KW-0472">Membrane</keyword>
<organism evidence="3 4">
    <name type="scientific">Discostella pseudostelligera</name>
    <dbReference type="NCBI Taxonomy" id="259834"/>
    <lineage>
        <taxon>Eukaryota</taxon>
        <taxon>Sar</taxon>
        <taxon>Stramenopiles</taxon>
        <taxon>Ochrophyta</taxon>
        <taxon>Bacillariophyta</taxon>
        <taxon>Coscinodiscophyceae</taxon>
        <taxon>Thalassiosirophycidae</taxon>
        <taxon>Stephanodiscales</taxon>
        <taxon>Stephanodiscaceae</taxon>
        <taxon>Discostella</taxon>
    </lineage>
</organism>
<name>A0ABD3MKY0_9STRA</name>
<dbReference type="EMBL" id="JALLBG020000102">
    <property type="protein sequence ID" value="KAL3764704.1"/>
    <property type="molecule type" value="Genomic_DNA"/>
</dbReference>
<feature type="region of interest" description="Disordered" evidence="1">
    <location>
        <begin position="381"/>
        <end position="452"/>
    </location>
</feature>
<evidence type="ECO:0000313" key="4">
    <source>
        <dbReference type="Proteomes" id="UP001530293"/>
    </source>
</evidence>
<feature type="compositionally biased region" description="Low complexity" evidence="1">
    <location>
        <begin position="136"/>
        <end position="156"/>
    </location>
</feature>
<feature type="compositionally biased region" description="Polar residues" evidence="1">
    <location>
        <begin position="97"/>
        <end position="109"/>
    </location>
</feature>
<feature type="transmembrane region" description="Helical" evidence="2">
    <location>
        <begin position="323"/>
        <end position="341"/>
    </location>
</feature>
<evidence type="ECO:0000256" key="2">
    <source>
        <dbReference type="SAM" id="Phobius"/>
    </source>
</evidence>
<evidence type="ECO:0000313" key="3">
    <source>
        <dbReference type="EMBL" id="KAL3764704.1"/>
    </source>
</evidence>
<feature type="compositionally biased region" description="Low complexity" evidence="1">
    <location>
        <begin position="39"/>
        <end position="60"/>
    </location>
</feature>
<reference evidence="3 4" key="1">
    <citation type="submission" date="2024-10" db="EMBL/GenBank/DDBJ databases">
        <title>Updated reference genomes for cyclostephanoid diatoms.</title>
        <authorList>
            <person name="Roberts W.R."/>
            <person name="Alverson A.J."/>
        </authorList>
    </citation>
    <scope>NUCLEOTIDE SEQUENCE [LARGE SCALE GENOMIC DNA]</scope>
    <source>
        <strain evidence="3 4">AJA232-27</strain>
    </source>
</reference>
<comment type="caution">
    <text evidence="3">The sequence shown here is derived from an EMBL/GenBank/DDBJ whole genome shotgun (WGS) entry which is preliminary data.</text>
</comment>